<organism evidence="2 3">
    <name type="scientific">Zhihengliuella salsuginis</name>
    <dbReference type="NCBI Taxonomy" id="578222"/>
    <lineage>
        <taxon>Bacteria</taxon>
        <taxon>Bacillati</taxon>
        <taxon>Actinomycetota</taxon>
        <taxon>Actinomycetes</taxon>
        <taxon>Micrococcales</taxon>
        <taxon>Micrococcaceae</taxon>
        <taxon>Zhihengliuella</taxon>
    </lineage>
</organism>
<feature type="transmembrane region" description="Helical" evidence="1">
    <location>
        <begin position="126"/>
        <end position="146"/>
    </location>
</feature>
<dbReference type="InterPro" id="IPR018750">
    <property type="entry name" value="DUF2306_membrane"/>
</dbReference>
<evidence type="ECO:0008006" key="4">
    <source>
        <dbReference type="Google" id="ProtNLM"/>
    </source>
</evidence>
<feature type="transmembrane region" description="Helical" evidence="1">
    <location>
        <begin position="93"/>
        <end position="114"/>
    </location>
</feature>
<dbReference type="Proteomes" id="UP000642819">
    <property type="component" value="Unassembled WGS sequence"/>
</dbReference>
<keyword evidence="1" id="KW-0812">Transmembrane</keyword>
<feature type="transmembrane region" description="Helical" evidence="1">
    <location>
        <begin position="64"/>
        <end position="81"/>
    </location>
</feature>
<evidence type="ECO:0000313" key="2">
    <source>
        <dbReference type="EMBL" id="GHD11442.1"/>
    </source>
</evidence>
<protein>
    <recommendedName>
        <fullName evidence="4">DUF2306 domain-containing protein</fullName>
    </recommendedName>
</protein>
<reference evidence="3" key="1">
    <citation type="journal article" date="2019" name="Int. J. Syst. Evol. Microbiol.">
        <title>The Global Catalogue of Microorganisms (GCM) 10K type strain sequencing project: providing services to taxonomists for standard genome sequencing and annotation.</title>
        <authorList>
            <consortium name="The Broad Institute Genomics Platform"/>
            <consortium name="The Broad Institute Genome Sequencing Center for Infectious Disease"/>
            <person name="Wu L."/>
            <person name="Ma J."/>
        </authorList>
    </citation>
    <scope>NUCLEOTIDE SEQUENCE [LARGE SCALE GENOMIC DNA]</scope>
    <source>
        <strain evidence="3">KCTC 19466</strain>
    </source>
</reference>
<accession>A0ABQ3GK01</accession>
<evidence type="ECO:0000313" key="3">
    <source>
        <dbReference type="Proteomes" id="UP000642819"/>
    </source>
</evidence>
<name>A0ABQ3GK01_9MICC</name>
<keyword evidence="3" id="KW-1185">Reference proteome</keyword>
<sequence>MENVGGTVVMVHAVAALFVLVLGPVQFIRRTKDRVHRYLGRVWLATMVLTCASSFAIMPDGFSWLHGLAIFTLFSVAVGWIHARRHEWRAHAGWMLGAYTGTAIAFVFAAVVPARTIQRTLADDPGFAAVTLAVVLSLSAALFLGLRHGVEDVASQADD</sequence>
<feature type="transmembrane region" description="Helical" evidence="1">
    <location>
        <begin position="6"/>
        <end position="26"/>
    </location>
</feature>
<dbReference type="EMBL" id="BMXK01000011">
    <property type="protein sequence ID" value="GHD11442.1"/>
    <property type="molecule type" value="Genomic_DNA"/>
</dbReference>
<evidence type="ECO:0000256" key="1">
    <source>
        <dbReference type="SAM" id="Phobius"/>
    </source>
</evidence>
<dbReference type="RefSeq" id="WP_189351015.1">
    <property type="nucleotide sequence ID" value="NZ_BMXK01000011.1"/>
</dbReference>
<gene>
    <name evidence="2" type="ORF">GCM10008096_26080</name>
</gene>
<comment type="caution">
    <text evidence="2">The sequence shown here is derived from an EMBL/GenBank/DDBJ whole genome shotgun (WGS) entry which is preliminary data.</text>
</comment>
<keyword evidence="1" id="KW-1133">Transmembrane helix</keyword>
<proteinExistence type="predicted"/>
<dbReference type="Pfam" id="PF10067">
    <property type="entry name" value="DUF2306"/>
    <property type="match status" value="1"/>
</dbReference>
<keyword evidence="1" id="KW-0472">Membrane</keyword>
<feature type="transmembrane region" description="Helical" evidence="1">
    <location>
        <begin position="38"/>
        <end position="58"/>
    </location>
</feature>